<dbReference type="InterPro" id="IPR014756">
    <property type="entry name" value="Ig_E-set"/>
</dbReference>
<evidence type="ECO:0000256" key="1">
    <source>
        <dbReference type="SAM" id="SignalP"/>
    </source>
</evidence>
<dbReference type="Proteomes" id="UP000198994">
    <property type="component" value="Unassembled WGS sequence"/>
</dbReference>
<dbReference type="InterPro" id="IPR032711">
    <property type="entry name" value="SoxY"/>
</dbReference>
<keyword evidence="5" id="KW-1185">Reference proteome</keyword>
<dbReference type="OrthoDB" id="8538315at2"/>
<keyword evidence="1" id="KW-0732">Signal</keyword>
<dbReference type="EMBL" id="FNAV01000014">
    <property type="protein sequence ID" value="SDF20078.1"/>
    <property type="molecule type" value="Genomic_DNA"/>
</dbReference>
<dbReference type="SUPFAM" id="SSF81296">
    <property type="entry name" value="E set domains"/>
    <property type="match status" value="1"/>
</dbReference>
<name>A0A1G7J5E3_9RHOB</name>
<evidence type="ECO:0000313" key="5">
    <source>
        <dbReference type="Proteomes" id="UP000198994"/>
    </source>
</evidence>
<organism evidence="4 5">
    <name type="scientific">Salipiger thiooxidans</name>
    <dbReference type="NCBI Taxonomy" id="282683"/>
    <lineage>
        <taxon>Bacteria</taxon>
        <taxon>Pseudomonadati</taxon>
        <taxon>Pseudomonadota</taxon>
        <taxon>Alphaproteobacteria</taxon>
        <taxon>Rhodobacterales</taxon>
        <taxon>Roseobacteraceae</taxon>
        <taxon>Salipiger</taxon>
    </lineage>
</organism>
<evidence type="ECO:0000259" key="2">
    <source>
        <dbReference type="Pfam" id="PF08770"/>
    </source>
</evidence>
<dbReference type="NCBIfam" id="TIGR04557">
    <property type="entry name" value="fuse_rel_SoxYZ"/>
    <property type="match status" value="1"/>
</dbReference>
<accession>A0A1G7J5E3</accession>
<feature type="chain" id="PRO_5011764017" evidence="1">
    <location>
        <begin position="22"/>
        <end position="268"/>
    </location>
</feature>
<evidence type="ECO:0000313" key="4">
    <source>
        <dbReference type="EMBL" id="SDF20078.1"/>
    </source>
</evidence>
<feature type="domain" description="Ig-like SoxY" evidence="3">
    <location>
        <begin position="39"/>
        <end position="144"/>
    </location>
</feature>
<protein>
    <submittedName>
        <fullName evidence="4">Sulfur-oxidizing protein SoxY</fullName>
    </submittedName>
</protein>
<feature type="domain" description="Sulphur oxidation protein SoxZ" evidence="2">
    <location>
        <begin position="180"/>
        <end position="262"/>
    </location>
</feature>
<dbReference type="Gene3D" id="2.60.40.10">
    <property type="entry name" value="Immunoglobulins"/>
    <property type="match status" value="1"/>
</dbReference>
<dbReference type="InterPro" id="IPR038162">
    <property type="entry name" value="SoxY_sf"/>
</dbReference>
<dbReference type="InterPro" id="IPR013783">
    <property type="entry name" value="Ig-like_fold"/>
</dbReference>
<dbReference type="AlphaFoldDB" id="A0A1G7J5E3"/>
<dbReference type="Gene3D" id="2.60.40.2470">
    <property type="entry name" value="SoxY domain"/>
    <property type="match status" value="1"/>
</dbReference>
<feature type="signal peptide" evidence="1">
    <location>
        <begin position="1"/>
        <end position="21"/>
    </location>
</feature>
<evidence type="ECO:0000259" key="3">
    <source>
        <dbReference type="Pfam" id="PF13501"/>
    </source>
</evidence>
<dbReference type="InterPro" id="IPR014880">
    <property type="entry name" value="SoxZ_dom"/>
</dbReference>
<reference evidence="5" key="1">
    <citation type="submission" date="2016-10" db="EMBL/GenBank/DDBJ databases">
        <authorList>
            <person name="Varghese N."/>
            <person name="Submissions S."/>
        </authorList>
    </citation>
    <scope>NUCLEOTIDE SEQUENCE [LARGE SCALE GENOMIC DNA]</scope>
    <source>
        <strain evidence="5">DSM 10146</strain>
    </source>
</reference>
<dbReference type="RefSeq" id="WP_089962489.1">
    <property type="nucleotide sequence ID" value="NZ_FNAV01000014.1"/>
</dbReference>
<dbReference type="InterPro" id="IPR030831">
    <property type="entry name" value="Fuse-rel_SoxYZ"/>
</dbReference>
<dbReference type="Pfam" id="PF08770">
    <property type="entry name" value="SoxZ"/>
    <property type="match status" value="1"/>
</dbReference>
<gene>
    <name evidence="4" type="ORF">SAMN04488105_11499</name>
</gene>
<dbReference type="STRING" id="282683.SAMN04488105_11499"/>
<sequence>MDRTWKSATLLALWLAAPLAAAETNPLTDSPTWEELRGDVVGDADIAPAAGLFTIEAPYRAEDAATVPIHIVQTDDALAIETATVVIDENPSPVAAEFAFGSAMAPVDFEMRIRVNQYSNVRVIAGTPEGLRMDGRFIKASGGCSAPATKDPAQALAGIGQMKLRLFGDAAPAISTPRREAQIMIRHPNYSGLQRDQITQLFIPAHFVDHLEVWQGNEMLFSMDGGISISENPSFRFSYADNGSETLRVLATDTEGNRFESELPKAEG</sequence>
<proteinExistence type="predicted"/>
<dbReference type="Pfam" id="PF13501">
    <property type="entry name" value="SoxY"/>
    <property type="match status" value="1"/>
</dbReference>